<sequence>MNMHEKHPDSEQLDSLRAGLLDDNPELKADVEAHLDNCTTCRKLYDLAGHLLPGRLPVDTPAVQLDQIRQQALQARSSRHRLLPFAVAAALALVAVVLVKPSLQDTPPDIRVAQNPQETGPVLYEDLDFYLWLADHKENSDSST</sequence>
<keyword evidence="1" id="KW-1133">Transmembrane helix</keyword>
<keyword evidence="1" id="KW-0472">Membrane</keyword>
<organism evidence="2 3">
    <name type="scientific">Thiogranum longum</name>
    <dbReference type="NCBI Taxonomy" id="1537524"/>
    <lineage>
        <taxon>Bacteria</taxon>
        <taxon>Pseudomonadati</taxon>
        <taxon>Pseudomonadota</taxon>
        <taxon>Gammaproteobacteria</taxon>
        <taxon>Chromatiales</taxon>
        <taxon>Ectothiorhodospiraceae</taxon>
        <taxon>Thiogranum</taxon>
    </lineage>
</organism>
<dbReference type="AlphaFoldDB" id="A0A4R1HDS7"/>
<keyword evidence="1" id="KW-0812">Transmembrane</keyword>
<evidence type="ECO:0000313" key="3">
    <source>
        <dbReference type="Proteomes" id="UP000295707"/>
    </source>
</evidence>
<protein>
    <submittedName>
        <fullName evidence="2">Uncharacterized protein</fullName>
    </submittedName>
</protein>
<feature type="transmembrane region" description="Helical" evidence="1">
    <location>
        <begin position="82"/>
        <end position="99"/>
    </location>
</feature>
<keyword evidence="3" id="KW-1185">Reference proteome</keyword>
<evidence type="ECO:0000256" key="1">
    <source>
        <dbReference type="SAM" id="Phobius"/>
    </source>
</evidence>
<dbReference type="RefSeq" id="WP_132972902.1">
    <property type="nucleotide sequence ID" value="NZ_SMFX01000001.1"/>
</dbReference>
<reference evidence="2 3" key="1">
    <citation type="submission" date="2019-03" db="EMBL/GenBank/DDBJ databases">
        <title>Genomic Encyclopedia of Type Strains, Phase IV (KMG-IV): sequencing the most valuable type-strain genomes for metagenomic binning, comparative biology and taxonomic classification.</title>
        <authorList>
            <person name="Goeker M."/>
        </authorList>
    </citation>
    <scope>NUCLEOTIDE SEQUENCE [LARGE SCALE GENOMIC DNA]</scope>
    <source>
        <strain evidence="2 3">DSM 19610</strain>
    </source>
</reference>
<dbReference type="EMBL" id="SMFX01000001">
    <property type="protein sequence ID" value="TCK18793.1"/>
    <property type="molecule type" value="Genomic_DNA"/>
</dbReference>
<dbReference type="OrthoDB" id="2988517at2"/>
<dbReference type="Proteomes" id="UP000295707">
    <property type="component" value="Unassembled WGS sequence"/>
</dbReference>
<evidence type="ECO:0000313" key="2">
    <source>
        <dbReference type="EMBL" id="TCK18793.1"/>
    </source>
</evidence>
<name>A0A4R1HDS7_9GAMM</name>
<gene>
    <name evidence="2" type="ORF">DFR30_2077</name>
</gene>
<proteinExistence type="predicted"/>
<comment type="caution">
    <text evidence="2">The sequence shown here is derived from an EMBL/GenBank/DDBJ whole genome shotgun (WGS) entry which is preliminary data.</text>
</comment>
<accession>A0A4R1HDS7</accession>